<keyword evidence="3" id="KW-0804">Transcription</keyword>
<dbReference type="InterPro" id="IPR036390">
    <property type="entry name" value="WH_DNA-bd_sf"/>
</dbReference>
<dbReference type="EMBL" id="CP094984">
    <property type="protein sequence ID" value="UON92304.1"/>
    <property type="molecule type" value="Genomic_DNA"/>
</dbReference>
<dbReference type="GO" id="GO:0003700">
    <property type="term" value="F:DNA-binding transcription factor activity"/>
    <property type="evidence" value="ECO:0007669"/>
    <property type="project" value="InterPro"/>
</dbReference>
<evidence type="ECO:0000313" key="8">
    <source>
        <dbReference type="Proteomes" id="UP000829758"/>
    </source>
</evidence>
<protein>
    <submittedName>
        <fullName evidence="6">GntR family transcriptional regulator</fullName>
    </submittedName>
</protein>
<evidence type="ECO:0000256" key="3">
    <source>
        <dbReference type="ARBA" id="ARBA00023163"/>
    </source>
</evidence>
<dbReference type="PRINTS" id="PR00035">
    <property type="entry name" value="HTHGNTR"/>
</dbReference>
<dbReference type="InterPro" id="IPR008920">
    <property type="entry name" value="TF_FadR/GntR_C"/>
</dbReference>
<dbReference type="SUPFAM" id="SSF48008">
    <property type="entry name" value="GntR ligand-binding domain-like"/>
    <property type="match status" value="1"/>
</dbReference>
<dbReference type="Gene3D" id="1.10.10.10">
    <property type="entry name" value="Winged helix-like DNA-binding domain superfamily/Winged helix DNA-binding domain"/>
    <property type="match status" value="1"/>
</dbReference>
<evidence type="ECO:0000256" key="4">
    <source>
        <dbReference type="SAM" id="MobiDB-lite"/>
    </source>
</evidence>
<dbReference type="SMART" id="SM00895">
    <property type="entry name" value="FCD"/>
    <property type="match status" value="1"/>
</dbReference>
<dbReference type="Pfam" id="PF07729">
    <property type="entry name" value="FCD"/>
    <property type="match status" value="1"/>
</dbReference>
<dbReference type="Proteomes" id="UP000829758">
    <property type="component" value="Chromosome"/>
</dbReference>
<feature type="domain" description="HTH gntR-type" evidence="5">
    <location>
        <begin position="52"/>
        <end position="119"/>
    </location>
</feature>
<name>A0A9X1SAF5_9MICC</name>
<dbReference type="SUPFAM" id="SSF46785">
    <property type="entry name" value="Winged helix' DNA-binding domain"/>
    <property type="match status" value="1"/>
</dbReference>
<keyword evidence="1" id="KW-0805">Transcription regulation</keyword>
<dbReference type="PROSITE" id="PS50949">
    <property type="entry name" value="HTH_GNTR"/>
    <property type="match status" value="1"/>
</dbReference>
<dbReference type="SMART" id="SM00345">
    <property type="entry name" value="HTH_GNTR"/>
    <property type="match status" value="1"/>
</dbReference>
<reference evidence="6" key="1">
    <citation type="submission" date="2021-10" db="EMBL/GenBank/DDBJ databases">
        <title>Novel species in genus Arthrobacter.</title>
        <authorList>
            <person name="Liu Y."/>
        </authorList>
    </citation>
    <scope>NUCLEOTIDE SEQUENCE</scope>
    <source>
        <strain evidence="8">zg-Y462</strain>
        <strain evidence="6">Zg-Y462</strain>
    </source>
</reference>
<dbReference type="GO" id="GO:0003677">
    <property type="term" value="F:DNA binding"/>
    <property type="evidence" value="ECO:0007669"/>
    <property type="project" value="UniProtKB-KW"/>
</dbReference>
<dbReference type="InterPro" id="IPR011711">
    <property type="entry name" value="GntR_C"/>
</dbReference>
<dbReference type="InterPro" id="IPR036388">
    <property type="entry name" value="WH-like_DNA-bd_sf"/>
</dbReference>
<accession>A0A9X1SAF5</accession>
<keyword evidence="8" id="KW-1185">Reference proteome</keyword>
<dbReference type="InterPro" id="IPR000524">
    <property type="entry name" value="Tscrpt_reg_HTH_GntR"/>
</dbReference>
<dbReference type="PANTHER" id="PTHR43537:SF24">
    <property type="entry name" value="GLUCONATE OPERON TRANSCRIPTIONAL REPRESSOR"/>
    <property type="match status" value="1"/>
</dbReference>
<keyword evidence="2" id="KW-0238">DNA-binding</keyword>
<evidence type="ECO:0000259" key="5">
    <source>
        <dbReference type="PROSITE" id="PS50949"/>
    </source>
</evidence>
<proteinExistence type="predicted"/>
<dbReference type="AlphaFoldDB" id="A0A9X1SAF5"/>
<evidence type="ECO:0000313" key="7">
    <source>
        <dbReference type="EMBL" id="UON92304.1"/>
    </source>
</evidence>
<dbReference type="EMBL" id="JAJFZT010000008">
    <property type="protein sequence ID" value="MCC3273491.1"/>
    <property type="molecule type" value="Genomic_DNA"/>
</dbReference>
<evidence type="ECO:0000256" key="2">
    <source>
        <dbReference type="ARBA" id="ARBA00023125"/>
    </source>
</evidence>
<sequence length="262" mass="27299">MEEPLATAGTAGSGTSAAAPEQPAAPADVQAQPAATPAHPAAPADVQAQHGVPADDSAYARIRELIASGELGPGDWLREAALASRFGVSRTPIREALNRLAAEGIVELSRNKGAQVVSFSGKDVADLYDVRAGFEPHAALLAVPRLSDADVDRLAELAAAMEEAAGSGSLEGLSALNKEFHEIFVQRCGNRHFAAALQTLMRPAVVAHTFHKYSPEALQRSMSHHAELVAAARARDGEWAEAVMRTHILAARNAAGAVQAAS</sequence>
<evidence type="ECO:0000313" key="6">
    <source>
        <dbReference type="EMBL" id="MCC3273491.1"/>
    </source>
</evidence>
<dbReference type="Proteomes" id="UP001155145">
    <property type="component" value="Unassembled WGS sequence"/>
</dbReference>
<dbReference type="PANTHER" id="PTHR43537">
    <property type="entry name" value="TRANSCRIPTIONAL REGULATOR, GNTR FAMILY"/>
    <property type="match status" value="1"/>
</dbReference>
<dbReference type="CDD" id="cd07377">
    <property type="entry name" value="WHTH_GntR"/>
    <property type="match status" value="1"/>
</dbReference>
<feature type="region of interest" description="Disordered" evidence="4">
    <location>
        <begin position="1"/>
        <end position="48"/>
    </location>
</feature>
<dbReference type="Pfam" id="PF00392">
    <property type="entry name" value="GntR"/>
    <property type="match status" value="1"/>
</dbReference>
<organism evidence="6 9">
    <name type="scientific">Arthrobacter zhangbolii</name>
    <dbReference type="NCBI Taxonomy" id="2886936"/>
    <lineage>
        <taxon>Bacteria</taxon>
        <taxon>Bacillati</taxon>
        <taxon>Actinomycetota</taxon>
        <taxon>Actinomycetes</taxon>
        <taxon>Micrococcales</taxon>
        <taxon>Micrococcaceae</taxon>
        <taxon>Arthrobacter</taxon>
    </lineage>
</organism>
<gene>
    <name evidence="6" type="ORF">LJ755_12215</name>
    <name evidence="7" type="ORF">MUK71_01205</name>
</gene>
<evidence type="ECO:0000313" key="9">
    <source>
        <dbReference type="Proteomes" id="UP001155145"/>
    </source>
</evidence>
<feature type="compositionally biased region" description="Low complexity" evidence="4">
    <location>
        <begin position="1"/>
        <end position="44"/>
    </location>
</feature>
<dbReference type="RefSeq" id="WP_227904666.1">
    <property type="nucleotide sequence ID" value="NZ_CP094984.1"/>
</dbReference>
<evidence type="ECO:0000256" key="1">
    <source>
        <dbReference type="ARBA" id="ARBA00023015"/>
    </source>
</evidence>
<dbReference type="Gene3D" id="1.20.120.530">
    <property type="entry name" value="GntR ligand-binding domain-like"/>
    <property type="match status" value="1"/>
</dbReference>